<evidence type="ECO:0000313" key="8">
    <source>
        <dbReference type="EMBL" id="MFB5190922.1"/>
    </source>
</evidence>
<name>A0ABV5AGZ1_9BACL</name>
<keyword evidence="4" id="KW-0720">Serine protease</keyword>
<dbReference type="SUPFAM" id="SSF50494">
    <property type="entry name" value="Trypsin-like serine proteases"/>
    <property type="match status" value="1"/>
</dbReference>
<protein>
    <submittedName>
        <fullName evidence="8">Trypsin-like peptidase domain-containing protein</fullName>
    </submittedName>
</protein>
<evidence type="ECO:0000256" key="4">
    <source>
        <dbReference type="ARBA" id="ARBA00022825"/>
    </source>
</evidence>
<feature type="region of interest" description="Disordered" evidence="5">
    <location>
        <begin position="403"/>
        <end position="429"/>
    </location>
</feature>
<dbReference type="EMBL" id="JBDXSU010000008">
    <property type="protein sequence ID" value="MFB5190922.1"/>
    <property type="molecule type" value="Genomic_DNA"/>
</dbReference>
<evidence type="ECO:0000256" key="1">
    <source>
        <dbReference type="ARBA" id="ARBA00010541"/>
    </source>
</evidence>
<evidence type="ECO:0000256" key="5">
    <source>
        <dbReference type="SAM" id="MobiDB-lite"/>
    </source>
</evidence>
<feature type="transmembrane region" description="Helical" evidence="6">
    <location>
        <begin position="21"/>
        <end position="42"/>
    </location>
</feature>
<evidence type="ECO:0000256" key="3">
    <source>
        <dbReference type="ARBA" id="ARBA00022801"/>
    </source>
</evidence>
<gene>
    <name evidence="8" type="ORF">KKP3000_004418</name>
</gene>
<dbReference type="InterPro" id="IPR009003">
    <property type="entry name" value="Peptidase_S1_PA"/>
</dbReference>
<reference evidence="8 9" key="1">
    <citation type="journal article" date="2024" name="Int. J. Mol. Sci.">
        <title>Exploration of Alicyclobacillus spp. Genome in Search of Antibiotic Resistance.</title>
        <authorList>
            <person name="Bucka-Kolendo J."/>
            <person name="Kiousi D.E."/>
            <person name="Dekowska A."/>
            <person name="Mikolajczuk-Szczyrba A."/>
            <person name="Karadedos D.M."/>
            <person name="Michael P."/>
            <person name="Galanis A."/>
            <person name="Sokolowska B."/>
        </authorList>
    </citation>
    <scope>NUCLEOTIDE SEQUENCE [LARGE SCALE GENOMIC DNA]</scope>
    <source>
        <strain evidence="8 9">KKP 3000</strain>
    </source>
</reference>
<dbReference type="InterPro" id="IPR051201">
    <property type="entry name" value="Chloro_Bact_Ser_Proteases"/>
</dbReference>
<dbReference type="InterPro" id="IPR001478">
    <property type="entry name" value="PDZ"/>
</dbReference>
<dbReference type="PANTHER" id="PTHR43343">
    <property type="entry name" value="PEPTIDASE S12"/>
    <property type="match status" value="1"/>
</dbReference>
<accession>A0ABV5AGZ1</accession>
<dbReference type="InterPro" id="IPR001940">
    <property type="entry name" value="Peptidase_S1C"/>
</dbReference>
<dbReference type="PANTHER" id="PTHR43343:SF3">
    <property type="entry name" value="PROTEASE DO-LIKE 8, CHLOROPLASTIC"/>
    <property type="match status" value="1"/>
</dbReference>
<dbReference type="SUPFAM" id="SSF50156">
    <property type="entry name" value="PDZ domain-like"/>
    <property type="match status" value="1"/>
</dbReference>
<keyword evidence="2" id="KW-0645">Protease</keyword>
<dbReference type="PRINTS" id="PR00834">
    <property type="entry name" value="PROTEASES2C"/>
</dbReference>
<sequence>MGFHQDGSRQEGNRGVQLSRSWKWIAVVTLSALVGSATTFAAQGVLPHGDLPGSVASARTTNMDSVIRSVSVNVDDGVTSAVKRVEPDVVGVLNYSQVSNYFSQKSKLQATGVGTGVMFFKDNQSAYLVTNNHVVEGAAKVEIVMNAGKHVNAVVVGTDPYTDLAVLKVPAATFKRIDPITFANSDTIEPGEAAIAIGTPMGLDFADTVTKGIVSAKSRIMPVQDEESQQTLDYQSVIQTDAAINPGNSGGPLIDINGDVIGINSSKIVAQNFEGMGFAIPANSVRNIAKQLMQTGHAQHSALGIEAYSLSSLPQQMWPDVPVDYGVWVKTVTASSAKRAGLRAGDVIVGLNGKPIKTVADLRTYLFQLKPGDKAQLKVYRGSQSLTITTSVGEMSGHRAMAGVQNQSGTPDNEDDSVDPLNPFGSGIQ</sequence>
<dbReference type="RefSeq" id="WP_275474656.1">
    <property type="nucleotide sequence ID" value="NZ_CP162940.1"/>
</dbReference>
<keyword evidence="6" id="KW-0812">Transmembrane</keyword>
<evidence type="ECO:0000259" key="7">
    <source>
        <dbReference type="PROSITE" id="PS50106"/>
    </source>
</evidence>
<comment type="caution">
    <text evidence="8">The sequence shown here is derived from an EMBL/GenBank/DDBJ whole genome shotgun (WGS) entry which is preliminary data.</text>
</comment>
<keyword evidence="6" id="KW-1133">Transmembrane helix</keyword>
<feature type="domain" description="PDZ" evidence="7">
    <location>
        <begin position="289"/>
        <end position="383"/>
    </location>
</feature>
<keyword evidence="3" id="KW-0378">Hydrolase</keyword>
<comment type="similarity">
    <text evidence="1">Belongs to the peptidase S1C family.</text>
</comment>
<dbReference type="SMART" id="SM00228">
    <property type="entry name" value="PDZ"/>
    <property type="match status" value="1"/>
</dbReference>
<evidence type="ECO:0000313" key="9">
    <source>
        <dbReference type="Proteomes" id="UP001579974"/>
    </source>
</evidence>
<keyword evidence="9" id="KW-1185">Reference proteome</keyword>
<dbReference type="InterPro" id="IPR036034">
    <property type="entry name" value="PDZ_sf"/>
</dbReference>
<proteinExistence type="inferred from homology"/>
<dbReference type="Gene3D" id="2.30.42.10">
    <property type="match status" value="1"/>
</dbReference>
<dbReference type="InterPro" id="IPR043504">
    <property type="entry name" value="Peptidase_S1_PA_chymotrypsin"/>
</dbReference>
<organism evidence="8 9">
    <name type="scientific">Alicyclobacillus fastidiosus</name>
    <dbReference type="NCBI Taxonomy" id="392011"/>
    <lineage>
        <taxon>Bacteria</taxon>
        <taxon>Bacillati</taxon>
        <taxon>Bacillota</taxon>
        <taxon>Bacilli</taxon>
        <taxon>Bacillales</taxon>
        <taxon>Alicyclobacillaceae</taxon>
        <taxon>Alicyclobacillus</taxon>
    </lineage>
</organism>
<dbReference type="PROSITE" id="PS50106">
    <property type="entry name" value="PDZ"/>
    <property type="match status" value="1"/>
</dbReference>
<evidence type="ECO:0000256" key="2">
    <source>
        <dbReference type="ARBA" id="ARBA00022670"/>
    </source>
</evidence>
<dbReference type="Pfam" id="PF13180">
    <property type="entry name" value="PDZ_2"/>
    <property type="match status" value="1"/>
</dbReference>
<dbReference type="Pfam" id="PF13365">
    <property type="entry name" value="Trypsin_2"/>
    <property type="match status" value="1"/>
</dbReference>
<dbReference type="Gene3D" id="2.40.10.10">
    <property type="entry name" value="Trypsin-like serine proteases"/>
    <property type="match status" value="2"/>
</dbReference>
<keyword evidence="6" id="KW-0472">Membrane</keyword>
<dbReference type="Proteomes" id="UP001579974">
    <property type="component" value="Unassembled WGS sequence"/>
</dbReference>
<evidence type="ECO:0000256" key="6">
    <source>
        <dbReference type="SAM" id="Phobius"/>
    </source>
</evidence>